<feature type="compositionally biased region" description="Polar residues" evidence="1">
    <location>
        <begin position="98"/>
        <end position="109"/>
    </location>
</feature>
<comment type="caution">
    <text evidence="2">The sequence shown here is derived from an EMBL/GenBank/DDBJ whole genome shotgun (WGS) entry which is preliminary data.</text>
</comment>
<name>A0ABU6YY42_9FABA</name>
<gene>
    <name evidence="2" type="ORF">PIB30_094168</name>
</gene>
<evidence type="ECO:0000313" key="2">
    <source>
        <dbReference type="EMBL" id="MED6213518.1"/>
    </source>
</evidence>
<feature type="region of interest" description="Disordered" evidence="1">
    <location>
        <begin position="1"/>
        <end position="26"/>
    </location>
</feature>
<sequence length="109" mass="12206">MSLTWPERDIHQGKGNKQSSPATHLSHVWPMSESLDHVLTWAKRSSTMNKVSLANPPYITFGPHFLPTPNVTQPPHHTKAMFESHLAKPKREAGHTPQALTSQHSRPCS</sequence>
<protein>
    <submittedName>
        <fullName evidence="2">Uncharacterized protein</fullName>
    </submittedName>
</protein>
<organism evidence="2 3">
    <name type="scientific">Stylosanthes scabra</name>
    <dbReference type="NCBI Taxonomy" id="79078"/>
    <lineage>
        <taxon>Eukaryota</taxon>
        <taxon>Viridiplantae</taxon>
        <taxon>Streptophyta</taxon>
        <taxon>Embryophyta</taxon>
        <taxon>Tracheophyta</taxon>
        <taxon>Spermatophyta</taxon>
        <taxon>Magnoliopsida</taxon>
        <taxon>eudicotyledons</taxon>
        <taxon>Gunneridae</taxon>
        <taxon>Pentapetalae</taxon>
        <taxon>rosids</taxon>
        <taxon>fabids</taxon>
        <taxon>Fabales</taxon>
        <taxon>Fabaceae</taxon>
        <taxon>Papilionoideae</taxon>
        <taxon>50 kb inversion clade</taxon>
        <taxon>dalbergioids sensu lato</taxon>
        <taxon>Dalbergieae</taxon>
        <taxon>Pterocarpus clade</taxon>
        <taxon>Stylosanthes</taxon>
    </lineage>
</organism>
<evidence type="ECO:0000313" key="3">
    <source>
        <dbReference type="Proteomes" id="UP001341840"/>
    </source>
</evidence>
<reference evidence="2 3" key="1">
    <citation type="journal article" date="2023" name="Plants (Basel)">
        <title>Bridging the Gap: Combining Genomics and Transcriptomics Approaches to Understand Stylosanthes scabra, an Orphan Legume from the Brazilian Caatinga.</title>
        <authorList>
            <person name="Ferreira-Neto J.R.C."/>
            <person name="da Silva M.D."/>
            <person name="Binneck E."/>
            <person name="de Melo N.F."/>
            <person name="da Silva R.H."/>
            <person name="de Melo A.L.T.M."/>
            <person name="Pandolfi V."/>
            <person name="Bustamante F.O."/>
            <person name="Brasileiro-Vidal A.C."/>
            <person name="Benko-Iseppon A.M."/>
        </authorList>
    </citation>
    <scope>NUCLEOTIDE SEQUENCE [LARGE SCALE GENOMIC DNA]</scope>
    <source>
        <tissue evidence="2">Leaves</tissue>
    </source>
</reference>
<proteinExistence type="predicted"/>
<dbReference type="Proteomes" id="UP001341840">
    <property type="component" value="Unassembled WGS sequence"/>
</dbReference>
<accession>A0ABU6YY42</accession>
<feature type="region of interest" description="Disordered" evidence="1">
    <location>
        <begin position="86"/>
        <end position="109"/>
    </location>
</feature>
<evidence type="ECO:0000256" key="1">
    <source>
        <dbReference type="SAM" id="MobiDB-lite"/>
    </source>
</evidence>
<dbReference type="EMBL" id="JASCZI010243715">
    <property type="protein sequence ID" value="MED6213518.1"/>
    <property type="molecule type" value="Genomic_DNA"/>
</dbReference>
<keyword evidence="3" id="KW-1185">Reference proteome</keyword>
<feature type="non-terminal residue" evidence="2">
    <location>
        <position position="109"/>
    </location>
</feature>
<feature type="compositionally biased region" description="Basic and acidic residues" evidence="1">
    <location>
        <begin position="1"/>
        <end position="12"/>
    </location>
</feature>